<feature type="non-terminal residue" evidence="1">
    <location>
        <position position="1"/>
    </location>
</feature>
<gene>
    <name evidence="1" type="ORF">ALC62_05740</name>
</gene>
<reference evidence="1 2" key="1">
    <citation type="submission" date="2016-03" db="EMBL/GenBank/DDBJ databases">
        <title>Cyphomyrmex costatus WGS genome.</title>
        <authorList>
            <person name="Nygaard S."/>
            <person name="Hu H."/>
            <person name="Boomsma J."/>
            <person name="Zhang G."/>
        </authorList>
    </citation>
    <scope>NUCLEOTIDE SEQUENCE [LARGE SCALE GENOMIC DNA]</scope>
    <source>
        <strain evidence="1">MS0001</strain>
        <tissue evidence="1">Whole body</tissue>
    </source>
</reference>
<sequence>SFRHVEHKEFKKIIHLLRLGYKLPTRHDIANELLDKVYTTIRQTVENDLKHKIVSVAMDGWSNVHVESFVCVSVTNVLTGNIHLIDTIDTGVNRHTADYLLDLAVIAIKNCHKIGCFVKSFVTDNASNMTKMRR</sequence>
<dbReference type="STRING" id="456900.A0A151IJG7"/>
<evidence type="ECO:0000313" key="1">
    <source>
        <dbReference type="EMBL" id="KYN03422.1"/>
    </source>
</evidence>
<dbReference type="AlphaFoldDB" id="A0A151IJG7"/>
<evidence type="ECO:0000313" key="2">
    <source>
        <dbReference type="Proteomes" id="UP000078542"/>
    </source>
</evidence>
<proteinExistence type="predicted"/>
<keyword evidence="2" id="KW-1185">Reference proteome</keyword>
<protein>
    <submittedName>
        <fullName evidence="1">Uncharacterized protein</fullName>
    </submittedName>
</protein>
<dbReference type="SUPFAM" id="SSF53098">
    <property type="entry name" value="Ribonuclease H-like"/>
    <property type="match status" value="1"/>
</dbReference>
<dbReference type="Proteomes" id="UP000078542">
    <property type="component" value="Unassembled WGS sequence"/>
</dbReference>
<name>A0A151IJG7_9HYME</name>
<accession>A0A151IJG7</accession>
<organism evidence="1 2">
    <name type="scientific">Cyphomyrmex costatus</name>
    <dbReference type="NCBI Taxonomy" id="456900"/>
    <lineage>
        <taxon>Eukaryota</taxon>
        <taxon>Metazoa</taxon>
        <taxon>Ecdysozoa</taxon>
        <taxon>Arthropoda</taxon>
        <taxon>Hexapoda</taxon>
        <taxon>Insecta</taxon>
        <taxon>Pterygota</taxon>
        <taxon>Neoptera</taxon>
        <taxon>Endopterygota</taxon>
        <taxon>Hymenoptera</taxon>
        <taxon>Apocrita</taxon>
        <taxon>Aculeata</taxon>
        <taxon>Formicoidea</taxon>
        <taxon>Formicidae</taxon>
        <taxon>Myrmicinae</taxon>
        <taxon>Cyphomyrmex</taxon>
    </lineage>
</organism>
<dbReference type="EMBL" id="KQ977345">
    <property type="protein sequence ID" value="KYN03422.1"/>
    <property type="molecule type" value="Genomic_DNA"/>
</dbReference>
<dbReference type="InterPro" id="IPR012337">
    <property type="entry name" value="RNaseH-like_sf"/>
</dbReference>